<evidence type="ECO:0000256" key="4">
    <source>
        <dbReference type="ARBA" id="ARBA00022741"/>
    </source>
</evidence>
<evidence type="ECO:0000256" key="5">
    <source>
        <dbReference type="ARBA" id="ARBA00022840"/>
    </source>
</evidence>
<dbReference type="GO" id="GO:0003677">
    <property type="term" value="F:DNA binding"/>
    <property type="evidence" value="ECO:0007669"/>
    <property type="project" value="UniProtKB-KW"/>
</dbReference>
<dbReference type="EMBL" id="UINC01003841">
    <property type="protein sequence ID" value="SVA09695.1"/>
    <property type="molecule type" value="Genomic_DNA"/>
</dbReference>
<protein>
    <recommendedName>
        <fullName evidence="3">DNA topoisomerase (ATP-hydrolyzing)</fullName>
        <ecNumber evidence="3">5.6.2.2</ecNumber>
    </recommendedName>
</protein>
<dbReference type="Gene3D" id="1.10.268.10">
    <property type="entry name" value="Topoisomerase, domain 3"/>
    <property type="match status" value="1"/>
</dbReference>
<organism evidence="10">
    <name type="scientific">marine metagenome</name>
    <dbReference type="NCBI Taxonomy" id="408172"/>
    <lineage>
        <taxon>unclassified sequences</taxon>
        <taxon>metagenomes</taxon>
        <taxon>ecological metagenomes</taxon>
    </lineage>
</organism>
<dbReference type="AlphaFoldDB" id="A0A381T0D6"/>
<dbReference type="GO" id="GO:0005524">
    <property type="term" value="F:ATP binding"/>
    <property type="evidence" value="ECO:0007669"/>
    <property type="project" value="UniProtKB-KW"/>
</dbReference>
<accession>A0A381T0D6</accession>
<feature type="domain" description="Topo IIA-type catalytic" evidence="9">
    <location>
        <begin position="13"/>
        <end position="514"/>
    </location>
</feature>
<dbReference type="CDD" id="cd00187">
    <property type="entry name" value="TOP4c"/>
    <property type="match status" value="1"/>
</dbReference>
<dbReference type="GO" id="GO:0003918">
    <property type="term" value="F:DNA topoisomerase type II (double strand cut, ATP-hydrolyzing) activity"/>
    <property type="evidence" value="ECO:0007669"/>
    <property type="project" value="UniProtKB-EC"/>
</dbReference>
<dbReference type="GO" id="GO:0006265">
    <property type="term" value="P:DNA topological change"/>
    <property type="evidence" value="ECO:0007669"/>
    <property type="project" value="InterPro"/>
</dbReference>
<gene>
    <name evidence="10" type="ORF">METZ01_LOCUS62549</name>
</gene>
<comment type="catalytic activity">
    <reaction evidence="1">
        <text>ATP-dependent breakage, passage and rejoining of double-stranded DNA.</text>
        <dbReference type="EC" id="5.6.2.2"/>
    </reaction>
</comment>
<dbReference type="InterPro" id="IPR013758">
    <property type="entry name" value="Topo_IIA_A/C_ab"/>
</dbReference>
<dbReference type="HAMAP" id="MF_01897">
    <property type="entry name" value="GyrA"/>
    <property type="match status" value="1"/>
</dbReference>
<sequence>LDYAMSVIIGRALPDVRDGLKPVHRRVLYAMKVLGNDHTKAYKKSARIVGDVIGKYHPHGDSAVYETIVRMAQDFSLRYPLVDGQGNFGSVDGDSAAAMRYTEVRMQKITQELLADLDKDTVDFTPNYDESEFEPSVFPTRIPNLLINGSAGIAVGMATNIPPHNLNEVVDGLMMLLDQPDVSIDDLMSVIPAPDFPTSATIHGIDGIKSAYETGRGRVHIRAKTHTEPIGDSDRESIIVTELPFQVNKARLIEKIAELVRDKKIEGISELRDESDKDGMRIAIELKRGQVVDVLLNNLYKQTMLGSVFGINMVALINGQPKLLNLKQILEAFLAHRREVVTRRTIFNLNKSINRAHILEGQTIALTNIDKMIALIKSSKTPAEAQKKIISKLWKPGKVIAMLKKADNVSTRPQAFDQNIKFGIQKKGYKLSIEQAKAILELKLHRLTGLEQDRIFTEYSSLLDDIKGFMNVLENADTLTQVIKDELLETKSKYGDERKTEIVSFYSDFTDEDLIPREDLIVTLSRAGYAKTQPLDVYRSQRRGGTGKKATSFKEEDFISKLFVANTHDTLLCFSSYGKVYWIKVYRLPRAGRNAKGRPIVNLLPLEKEERIQAVLPISAFEENKFVFMATEQGTVKKTPLSAYSRPMKNGIKAIKLKEKDKVVNVEITDGTKEIMLFSDAGKAIRFSEKDARPLGRVSQGVIGMRLDEKQKVISLIVAKEEGNVLTATENGYGKQTPIKEFSLRKRGGKGVIAIQTSKRNGKLIAANQVQPDDEVIFISSVGNLIRTTIDNISVIGRNTQGVKLIRLNDDDKLLEMERIIKDSNDE</sequence>
<keyword evidence="6" id="KW-0799">Topoisomerase</keyword>
<dbReference type="FunFam" id="3.90.199.10:FF:000001">
    <property type="entry name" value="DNA gyrase subunit A"/>
    <property type="match status" value="1"/>
</dbReference>
<keyword evidence="7" id="KW-0238">DNA-binding</keyword>
<dbReference type="GO" id="GO:0005694">
    <property type="term" value="C:chromosome"/>
    <property type="evidence" value="ECO:0007669"/>
    <property type="project" value="InterPro"/>
</dbReference>
<dbReference type="InterPro" id="IPR013757">
    <property type="entry name" value="Topo_IIA_A_a_sf"/>
</dbReference>
<dbReference type="NCBIfam" id="TIGR01063">
    <property type="entry name" value="gyrA"/>
    <property type="match status" value="1"/>
</dbReference>
<evidence type="ECO:0000256" key="2">
    <source>
        <dbReference type="ARBA" id="ARBA00008263"/>
    </source>
</evidence>
<dbReference type="InterPro" id="IPR002205">
    <property type="entry name" value="Topo_IIA_dom_A"/>
</dbReference>
<proteinExistence type="inferred from homology"/>
<keyword evidence="8" id="KW-0413">Isomerase</keyword>
<dbReference type="FunFam" id="3.30.1360.40:FF:000002">
    <property type="entry name" value="DNA gyrase subunit A"/>
    <property type="match status" value="1"/>
</dbReference>
<keyword evidence="5" id="KW-0067">ATP-binding</keyword>
<dbReference type="InterPro" id="IPR035516">
    <property type="entry name" value="Gyrase/topoIV_suA_C"/>
</dbReference>
<dbReference type="InterPro" id="IPR005743">
    <property type="entry name" value="GyrA"/>
</dbReference>
<evidence type="ECO:0000259" key="9">
    <source>
        <dbReference type="PROSITE" id="PS52040"/>
    </source>
</evidence>
<name>A0A381T0D6_9ZZZZ</name>
<dbReference type="PANTHER" id="PTHR43493">
    <property type="entry name" value="DNA GYRASE/TOPOISOMERASE SUBUNIT A"/>
    <property type="match status" value="1"/>
</dbReference>
<dbReference type="InterPro" id="IPR050220">
    <property type="entry name" value="Type_II_DNA_Topoisomerases"/>
</dbReference>
<dbReference type="Gene3D" id="3.30.1360.40">
    <property type="match status" value="1"/>
</dbReference>
<evidence type="ECO:0000256" key="1">
    <source>
        <dbReference type="ARBA" id="ARBA00000185"/>
    </source>
</evidence>
<keyword evidence="4" id="KW-0547">Nucleotide-binding</keyword>
<dbReference type="InterPro" id="IPR006691">
    <property type="entry name" value="GyrA/parC_rep"/>
</dbReference>
<evidence type="ECO:0000313" key="10">
    <source>
        <dbReference type="EMBL" id="SVA09695.1"/>
    </source>
</evidence>
<dbReference type="Gene3D" id="2.120.10.90">
    <property type="entry name" value="DNA gyrase/topoisomerase IV, subunit A, C-terminal"/>
    <property type="match status" value="1"/>
</dbReference>
<comment type="similarity">
    <text evidence="2">Belongs to the type II topoisomerase GyrA/ParC subunit family.</text>
</comment>
<dbReference type="Pfam" id="PF00521">
    <property type="entry name" value="DNA_topoisoIV"/>
    <property type="match status" value="1"/>
</dbReference>
<dbReference type="NCBIfam" id="NF004044">
    <property type="entry name" value="PRK05561.1"/>
    <property type="match status" value="1"/>
</dbReference>
<dbReference type="FunFam" id="2.120.10.90:FF:000004">
    <property type="entry name" value="DNA gyrase subunit A"/>
    <property type="match status" value="1"/>
</dbReference>
<dbReference type="SUPFAM" id="SSF101904">
    <property type="entry name" value="GyrA/ParC C-terminal domain-like"/>
    <property type="match status" value="1"/>
</dbReference>
<dbReference type="InterPro" id="IPR013760">
    <property type="entry name" value="Topo_IIA-like_dom_sf"/>
</dbReference>
<dbReference type="GO" id="GO:0009330">
    <property type="term" value="C:DNA topoisomerase type II (double strand cut, ATP-hydrolyzing) complex"/>
    <property type="evidence" value="ECO:0007669"/>
    <property type="project" value="TreeGrafter"/>
</dbReference>
<dbReference type="SMART" id="SM00434">
    <property type="entry name" value="TOP4c"/>
    <property type="match status" value="1"/>
</dbReference>
<evidence type="ECO:0000256" key="3">
    <source>
        <dbReference type="ARBA" id="ARBA00012895"/>
    </source>
</evidence>
<feature type="non-terminal residue" evidence="10">
    <location>
        <position position="1"/>
    </location>
</feature>
<dbReference type="NCBIfam" id="NF004043">
    <property type="entry name" value="PRK05560.1"/>
    <property type="match status" value="1"/>
</dbReference>
<dbReference type="EC" id="5.6.2.2" evidence="3"/>
<dbReference type="SUPFAM" id="SSF56719">
    <property type="entry name" value="Type II DNA topoisomerase"/>
    <property type="match status" value="1"/>
</dbReference>
<evidence type="ECO:0000256" key="8">
    <source>
        <dbReference type="ARBA" id="ARBA00023235"/>
    </source>
</evidence>
<dbReference type="GO" id="GO:0005737">
    <property type="term" value="C:cytoplasm"/>
    <property type="evidence" value="ECO:0007669"/>
    <property type="project" value="TreeGrafter"/>
</dbReference>
<dbReference type="PANTHER" id="PTHR43493:SF5">
    <property type="entry name" value="DNA GYRASE SUBUNIT A, CHLOROPLASTIC_MITOCHONDRIAL"/>
    <property type="match status" value="1"/>
</dbReference>
<dbReference type="PROSITE" id="PS52040">
    <property type="entry name" value="TOPO_IIA"/>
    <property type="match status" value="1"/>
</dbReference>
<dbReference type="Pfam" id="PF03989">
    <property type="entry name" value="DNA_gyraseA_C"/>
    <property type="match status" value="6"/>
</dbReference>
<dbReference type="Gene3D" id="3.90.199.10">
    <property type="entry name" value="Topoisomerase II, domain 5"/>
    <property type="match status" value="1"/>
</dbReference>
<reference evidence="10" key="1">
    <citation type="submission" date="2018-05" db="EMBL/GenBank/DDBJ databases">
        <authorList>
            <person name="Lanie J.A."/>
            <person name="Ng W.-L."/>
            <person name="Kazmierczak K.M."/>
            <person name="Andrzejewski T.M."/>
            <person name="Davidsen T.M."/>
            <person name="Wayne K.J."/>
            <person name="Tettelin H."/>
            <person name="Glass J.I."/>
            <person name="Rusch D."/>
            <person name="Podicherti R."/>
            <person name="Tsui H.-C.T."/>
            <person name="Winkler M.E."/>
        </authorList>
    </citation>
    <scope>NUCLEOTIDE SEQUENCE</scope>
</reference>
<evidence type="ECO:0000256" key="7">
    <source>
        <dbReference type="ARBA" id="ARBA00023125"/>
    </source>
</evidence>
<evidence type="ECO:0000256" key="6">
    <source>
        <dbReference type="ARBA" id="ARBA00023029"/>
    </source>
</evidence>